<keyword evidence="3" id="KW-1185">Reference proteome</keyword>
<dbReference type="InterPro" id="IPR029002">
    <property type="entry name" value="PLPC/GPLD1"/>
</dbReference>
<name>A0ABS8YI38_9BACL</name>
<protein>
    <submittedName>
        <fullName evidence="2">Zinc dependent phospholipase C family protein</fullName>
    </submittedName>
</protein>
<evidence type="ECO:0000313" key="2">
    <source>
        <dbReference type="EMBL" id="MCE5170123.1"/>
    </source>
</evidence>
<gene>
    <name evidence="2" type="ORF">LQV63_12465</name>
</gene>
<proteinExistence type="predicted"/>
<sequence length="325" mass="38008">MPNIWTHLLFGQEALAQAGLAEWIKDENRKRLFNMGCQGPDFLFYHQFFPWQRITVMNDIGSAMHNEYCGPFILDLLSSVSPQQPENRVYALGFLLHHILDRHMHPYVFVRSGFKKWDHQRFEVLMDTHVVRKKMSMETWKTPVWKEIDTGGQFPQDIVRLFEELSNKYYPELARQAKREYWNGANRDMVRAQRLFHDPYGVKTVLTFKQIEPFVYKRNIPPYDVLNEARTAWPDPTGTNETYTTSIWDMWDTAREDAARVLTATLAYWKARDNAAEANGPDAGQDIAGAYNTLQEAIGNRSYETGLEMEHNRPITVEDPIWRIG</sequence>
<reference evidence="2 3" key="1">
    <citation type="submission" date="2021-11" db="EMBL/GenBank/DDBJ databases">
        <title>Draft genome sequence of Paenibacillus profundus YoMME, a new Gram-positive bacteria with exoelectrogenic properties.</title>
        <authorList>
            <person name="Hubenova Y."/>
            <person name="Hubenova E."/>
            <person name="Manasiev Y."/>
            <person name="Peykov S."/>
            <person name="Mitov M."/>
        </authorList>
    </citation>
    <scope>NUCLEOTIDE SEQUENCE [LARGE SCALE GENOMIC DNA]</scope>
    <source>
        <strain evidence="2 3">YoMME</strain>
    </source>
</reference>
<organism evidence="2 3">
    <name type="scientific">Paenibacillus profundus</name>
    <dbReference type="NCBI Taxonomy" id="1173085"/>
    <lineage>
        <taxon>Bacteria</taxon>
        <taxon>Bacillati</taxon>
        <taxon>Bacillota</taxon>
        <taxon>Bacilli</taxon>
        <taxon>Bacillales</taxon>
        <taxon>Paenibacillaceae</taxon>
        <taxon>Paenibacillus</taxon>
    </lineage>
</organism>
<dbReference type="Proteomes" id="UP001199916">
    <property type="component" value="Unassembled WGS sequence"/>
</dbReference>
<feature type="domain" description="Phospholipase C/D" evidence="1">
    <location>
        <begin position="6"/>
        <end position="146"/>
    </location>
</feature>
<comment type="caution">
    <text evidence="2">The sequence shown here is derived from an EMBL/GenBank/DDBJ whole genome shotgun (WGS) entry which is preliminary data.</text>
</comment>
<dbReference type="RefSeq" id="WP_233696942.1">
    <property type="nucleotide sequence ID" value="NZ_JAJNBZ010000008.1"/>
</dbReference>
<evidence type="ECO:0000259" key="1">
    <source>
        <dbReference type="Pfam" id="PF00882"/>
    </source>
</evidence>
<dbReference type="EMBL" id="JAJNBZ010000008">
    <property type="protein sequence ID" value="MCE5170123.1"/>
    <property type="molecule type" value="Genomic_DNA"/>
</dbReference>
<accession>A0ABS8YI38</accession>
<evidence type="ECO:0000313" key="3">
    <source>
        <dbReference type="Proteomes" id="UP001199916"/>
    </source>
</evidence>
<dbReference type="Pfam" id="PF00882">
    <property type="entry name" value="Zn_dep_PLPC"/>
    <property type="match status" value="1"/>
</dbReference>